<dbReference type="SUPFAM" id="SSF56399">
    <property type="entry name" value="ADP-ribosylation"/>
    <property type="match status" value="1"/>
</dbReference>
<keyword evidence="3" id="KW-0808">Transferase</keyword>
<evidence type="ECO:0000313" key="4">
    <source>
        <dbReference type="Proteomes" id="UP001150062"/>
    </source>
</evidence>
<protein>
    <submittedName>
        <fullName evidence="3">Serine/threonine-protein kinase nekl-3</fullName>
    </submittedName>
</protein>
<dbReference type="InterPro" id="IPR011009">
    <property type="entry name" value="Kinase-like_dom_sf"/>
</dbReference>
<feature type="region of interest" description="Disordered" evidence="1">
    <location>
        <begin position="136"/>
        <end position="157"/>
    </location>
</feature>
<dbReference type="InterPro" id="IPR000719">
    <property type="entry name" value="Prot_kinase_dom"/>
</dbReference>
<evidence type="ECO:0000259" key="2">
    <source>
        <dbReference type="PROSITE" id="PS50011"/>
    </source>
</evidence>
<evidence type="ECO:0000256" key="1">
    <source>
        <dbReference type="SAM" id="MobiDB-lite"/>
    </source>
</evidence>
<dbReference type="Gene3D" id="1.10.510.10">
    <property type="entry name" value="Transferase(Phosphotransferase) domain 1"/>
    <property type="match status" value="2"/>
</dbReference>
<dbReference type="PROSITE" id="PS50011">
    <property type="entry name" value="PROTEIN_KINASE_DOM"/>
    <property type="match status" value="1"/>
</dbReference>
<dbReference type="PANTHER" id="PTHR45740:SF2">
    <property type="entry name" value="POLY [ADP-RIBOSE] POLYMERASE"/>
    <property type="match status" value="1"/>
</dbReference>
<dbReference type="PANTHER" id="PTHR45740">
    <property type="entry name" value="POLY [ADP-RIBOSE] POLYMERASE"/>
    <property type="match status" value="1"/>
</dbReference>
<dbReference type="Pfam" id="PF00069">
    <property type="entry name" value="Pkinase"/>
    <property type="match status" value="1"/>
</dbReference>
<keyword evidence="3" id="KW-0418">Kinase</keyword>
<proteinExistence type="predicted"/>
<accession>A0ABQ8XZE8</accession>
<dbReference type="GO" id="GO:0016301">
    <property type="term" value="F:kinase activity"/>
    <property type="evidence" value="ECO:0007669"/>
    <property type="project" value="UniProtKB-KW"/>
</dbReference>
<name>A0ABQ8XZE8_9EUKA</name>
<comment type="caution">
    <text evidence="3">The sequence shown here is derived from an EMBL/GenBank/DDBJ whole genome shotgun (WGS) entry which is preliminary data.</text>
</comment>
<dbReference type="EMBL" id="JAOAOG010000234">
    <property type="protein sequence ID" value="KAJ6237968.1"/>
    <property type="molecule type" value="Genomic_DNA"/>
</dbReference>
<dbReference type="SMART" id="SM00220">
    <property type="entry name" value="S_TKc"/>
    <property type="match status" value="1"/>
</dbReference>
<reference evidence="3" key="1">
    <citation type="submission" date="2022-08" db="EMBL/GenBank/DDBJ databases">
        <title>Novel sulfate-reducing endosymbionts in the free-living metamonad Anaeramoeba.</title>
        <authorList>
            <person name="Jerlstrom-Hultqvist J."/>
            <person name="Cepicka I."/>
            <person name="Gallot-Lavallee L."/>
            <person name="Salas-Leiva D."/>
            <person name="Curtis B.A."/>
            <person name="Zahonova K."/>
            <person name="Pipaliya S."/>
            <person name="Dacks J."/>
            <person name="Roger A.J."/>
        </authorList>
    </citation>
    <scope>NUCLEOTIDE SEQUENCE</scope>
    <source>
        <strain evidence="3">Schooner1</strain>
    </source>
</reference>
<dbReference type="Proteomes" id="UP001150062">
    <property type="component" value="Unassembled WGS sequence"/>
</dbReference>
<feature type="compositionally biased region" description="Acidic residues" evidence="1">
    <location>
        <begin position="145"/>
        <end position="157"/>
    </location>
</feature>
<dbReference type="Gene3D" id="3.90.228.10">
    <property type="match status" value="1"/>
</dbReference>
<gene>
    <name evidence="3" type="ORF">M0813_03201</name>
</gene>
<organism evidence="3 4">
    <name type="scientific">Anaeramoeba flamelloides</name>
    <dbReference type="NCBI Taxonomy" id="1746091"/>
    <lineage>
        <taxon>Eukaryota</taxon>
        <taxon>Metamonada</taxon>
        <taxon>Anaeramoebidae</taxon>
        <taxon>Anaeramoeba</taxon>
    </lineage>
</organism>
<keyword evidence="4" id="KW-1185">Reference proteome</keyword>
<sequence length="559" mass="65986">MSHQYILKINTFFIKNESLYLEYPTFIEDNLLTFFRSRRKFPLTKIVSILNCILTAINYLHLNKIYNLDLKLKNIILDSDFNIYLNIPAIPPNLYLTILLKKQQASMNTNYKFNSSNSPKISNNLNVKNKYQSNFNNGTSSGGVGDDDVDDDDDDDDSEYIAPELLKQFEEKNNINFSMEQDLYSFGVLMKKILIYQPELKKILKYHKFIENLTNNDPKKRMTIQDLLFQDFFVNPKSISQISTLQKIKKINKKEDNNLLPEYWSTGSTSSKFMESILIRKGICLFNMNERSNIFTKISQFVTKSFLPIHNTLNFYSLKITKIQRIENLHIWNCYQRSKRLLIQRLRQEENNQIQTENNKGNTNKNKDSNFQFFKLSQMLPIQDLNNRINETYLFFPITNQNVREIVINGFQNKVTFYDDDDDVNVNVNVNVNGGGEYDSGADDIFNTDNFIFYENSSIADLNVEKAKMKNEKNSNVYSFLLCRVLLGNVKIIDKDQEFQFLQNNNINKFKRQFTSLLISKSDEQNIKQIPNQLNRYRKFVIWNQYQIYPEFCISYQRK</sequence>
<dbReference type="SUPFAM" id="SSF56112">
    <property type="entry name" value="Protein kinase-like (PK-like)"/>
    <property type="match status" value="1"/>
</dbReference>
<dbReference type="InterPro" id="IPR051712">
    <property type="entry name" value="ARTD-AVP"/>
</dbReference>
<evidence type="ECO:0000313" key="3">
    <source>
        <dbReference type="EMBL" id="KAJ6237968.1"/>
    </source>
</evidence>
<feature type="domain" description="Protein kinase" evidence="2">
    <location>
        <begin position="1"/>
        <end position="260"/>
    </location>
</feature>